<organism evidence="2 3">
    <name type="scientific">Coptis chinensis</name>
    <dbReference type="NCBI Taxonomy" id="261450"/>
    <lineage>
        <taxon>Eukaryota</taxon>
        <taxon>Viridiplantae</taxon>
        <taxon>Streptophyta</taxon>
        <taxon>Embryophyta</taxon>
        <taxon>Tracheophyta</taxon>
        <taxon>Spermatophyta</taxon>
        <taxon>Magnoliopsida</taxon>
        <taxon>Ranunculales</taxon>
        <taxon>Ranunculaceae</taxon>
        <taxon>Coptidoideae</taxon>
        <taxon>Coptis</taxon>
    </lineage>
</organism>
<gene>
    <name evidence="2" type="ORF">IFM89_014041</name>
</gene>
<dbReference type="InterPro" id="IPR032675">
    <property type="entry name" value="LRR_dom_sf"/>
</dbReference>
<evidence type="ECO:0000313" key="2">
    <source>
        <dbReference type="EMBL" id="KAF9609200.1"/>
    </source>
</evidence>
<name>A0A835HYC5_9MAGN</name>
<feature type="region of interest" description="Disordered" evidence="1">
    <location>
        <begin position="218"/>
        <end position="251"/>
    </location>
</feature>
<evidence type="ECO:0000256" key="1">
    <source>
        <dbReference type="SAM" id="MobiDB-lite"/>
    </source>
</evidence>
<sequence>MDIAEVLVGFVHLFWAPLGRRVSYMKNVGREAETLQRSIEELNGREIDIKLEIDRAVNHLGKKSNRKGRGAGLEEIVNFKRLANLSISFEDLSSFISYVRSKHWQVLRSYHLGIGLLSRFIPISKGNYSVEIQGCNLVGDRSSIVLPQNTLQLALQGCHDLSRLSKLSCISNLSELKECYISSCNGLEYITTIEENTLPCLEMLVLRKLPNLIALCDDGDGQGDQDAEEEDDSDDVEEEDDSDDDTFETAR</sequence>
<dbReference type="Proteomes" id="UP000631114">
    <property type="component" value="Unassembled WGS sequence"/>
</dbReference>
<protein>
    <submittedName>
        <fullName evidence="2">Uncharacterized protein</fullName>
    </submittedName>
</protein>
<dbReference type="Gene3D" id="3.80.10.10">
    <property type="entry name" value="Ribonuclease Inhibitor"/>
    <property type="match status" value="1"/>
</dbReference>
<evidence type="ECO:0000313" key="3">
    <source>
        <dbReference type="Proteomes" id="UP000631114"/>
    </source>
</evidence>
<dbReference type="OrthoDB" id="1926275at2759"/>
<keyword evidence="3" id="KW-1185">Reference proteome</keyword>
<proteinExistence type="predicted"/>
<dbReference type="AlphaFoldDB" id="A0A835HYC5"/>
<comment type="caution">
    <text evidence="2">The sequence shown here is derived from an EMBL/GenBank/DDBJ whole genome shotgun (WGS) entry which is preliminary data.</text>
</comment>
<dbReference type="EMBL" id="JADFTS010000004">
    <property type="protein sequence ID" value="KAF9609200.1"/>
    <property type="molecule type" value="Genomic_DNA"/>
</dbReference>
<accession>A0A835HYC5</accession>
<reference evidence="2 3" key="1">
    <citation type="submission" date="2020-10" db="EMBL/GenBank/DDBJ databases">
        <title>The Coptis chinensis genome and diversification of protoberbering-type alkaloids.</title>
        <authorList>
            <person name="Wang B."/>
            <person name="Shu S."/>
            <person name="Song C."/>
            <person name="Liu Y."/>
        </authorList>
    </citation>
    <scope>NUCLEOTIDE SEQUENCE [LARGE SCALE GENOMIC DNA]</scope>
    <source>
        <strain evidence="2">HL-2020</strain>
        <tissue evidence="2">Leaf</tissue>
    </source>
</reference>